<dbReference type="Proteomes" id="UP001596540">
    <property type="component" value="Unassembled WGS sequence"/>
</dbReference>
<keyword evidence="2" id="KW-0378">Hydrolase</keyword>
<dbReference type="RefSeq" id="WP_379871213.1">
    <property type="nucleotide sequence ID" value="NZ_JBHTBH010000005.1"/>
</dbReference>
<protein>
    <submittedName>
        <fullName evidence="2">Alpha/beta family hydrolase</fullName>
    </submittedName>
</protein>
<proteinExistence type="predicted"/>
<dbReference type="Gene3D" id="3.40.50.1820">
    <property type="entry name" value="alpha/beta hydrolase"/>
    <property type="match status" value="1"/>
</dbReference>
<dbReference type="SUPFAM" id="SSF53474">
    <property type="entry name" value="alpha/beta-Hydrolases"/>
    <property type="match status" value="1"/>
</dbReference>
<name>A0ABW2KF50_9ACTN</name>
<dbReference type="PANTHER" id="PTHR13136:SF11">
    <property type="entry name" value="TESTIS-EXPRESSED PROTEIN 30"/>
    <property type="match status" value="1"/>
</dbReference>
<dbReference type="GO" id="GO:0016787">
    <property type="term" value="F:hydrolase activity"/>
    <property type="evidence" value="ECO:0007669"/>
    <property type="project" value="UniProtKB-KW"/>
</dbReference>
<dbReference type="InterPro" id="IPR026555">
    <property type="entry name" value="NSL3/Tex30"/>
</dbReference>
<dbReference type="Pfam" id="PF20408">
    <property type="entry name" value="Abhydrolase_11"/>
    <property type="match status" value="1"/>
</dbReference>
<dbReference type="PANTHER" id="PTHR13136">
    <property type="entry name" value="TESTIS DEVELOPMENT PROTEIN PRTD"/>
    <property type="match status" value="1"/>
</dbReference>
<organism evidence="2 3">
    <name type="scientific">Marinactinospora rubrisoli</name>
    <dbReference type="NCBI Taxonomy" id="2715399"/>
    <lineage>
        <taxon>Bacteria</taxon>
        <taxon>Bacillati</taxon>
        <taxon>Actinomycetota</taxon>
        <taxon>Actinomycetes</taxon>
        <taxon>Streptosporangiales</taxon>
        <taxon>Nocardiopsidaceae</taxon>
        <taxon>Marinactinospora</taxon>
    </lineage>
</organism>
<keyword evidence="3" id="KW-1185">Reference proteome</keyword>
<evidence type="ECO:0000313" key="2">
    <source>
        <dbReference type="EMBL" id="MFC7328563.1"/>
    </source>
</evidence>
<comment type="caution">
    <text evidence="2">The sequence shown here is derived from an EMBL/GenBank/DDBJ whole genome shotgun (WGS) entry which is preliminary data.</text>
</comment>
<dbReference type="InterPro" id="IPR029058">
    <property type="entry name" value="AB_hydrolase_fold"/>
</dbReference>
<evidence type="ECO:0000313" key="3">
    <source>
        <dbReference type="Proteomes" id="UP001596540"/>
    </source>
</evidence>
<evidence type="ECO:0000259" key="1">
    <source>
        <dbReference type="Pfam" id="PF20408"/>
    </source>
</evidence>
<feature type="domain" description="KANL3/Tex30 alpha/beta hydrolase-like" evidence="1">
    <location>
        <begin position="24"/>
        <end position="165"/>
    </location>
</feature>
<reference evidence="3" key="1">
    <citation type="journal article" date="2019" name="Int. J. Syst. Evol. Microbiol.">
        <title>The Global Catalogue of Microorganisms (GCM) 10K type strain sequencing project: providing services to taxonomists for standard genome sequencing and annotation.</title>
        <authorList>
            <consortium name="The Broad Institute Genomics Platform"/>
            <consortium name="The Broad Institute Genome Sequencing Center for Infectious Disease"/>
            <person name="Wu L."/>
            <person name="Ma J."/>
        </authorList>
    </citation>
    <scope>NUCLEOTIDE SEQUENCE [LARGE SCALE GENOMIC DNA]</scope>
    <source>
        <strain evidence="3">CGMCC 4.7382</strain>
    </source>
</reference>
<dbReference type="EMBL" id="JBHTBH010000005">
    <property type="protein sequence ID" value="MFC7328563.1"/>
    <property type="molecule type" value="Genomic_DNA"/>
</dbReference>
<dbReference type="InterPro" id="IPR046879">
    <property type="entry name" value="KANL3/Tex30_Abhydrolase"/>
</dbReference>
<sequence length="208" mass="21263">MEIETPRGPARVDLDVPGGAPHYLLVITHGAGGGVDVPDIVAVRDAVLAAGAAVARVTQPYRVAGRRMPGSATAAQDEAWRAVVAGLRRDARFAEVPLVLAGRSNGARVACRTAADLGAAAVVALAFPLHPPGKPERSRAAELREAGAPTLVVNGDRDPFGIPDVADATTVLVRPGERHDLNRDPEGIAAAVAGWLAGRLPSGRPGGA</sequence>
<accession>A0ABW2KF50</accession>
<gene>
    <name evidence="2" type="ORF">ACFQRF_12495</name>
</gene>